<evidence type="ECO:0000313" key="3">
    <source>
        <dbReference type="Proteomes" id="UP000728032"/>
    </source>
</evidence>
<name>A0A7R9QSB2_9ACAR</name>
<feature type="non-terminal residue" evidence="2">
    <location>
        <position position="195"/>
    </location>
</feature>
<accession>A0A7R9QSB2</accession>
<evidence type="ECO:0000259" key="1">
    <source>
        <dbReference type="Pfam" id="PF13472"/>
    </source>
</evidence>
<dbReference type="Gene3D" id="3.40.50.1110">
    <property type="entry name" value="SGNH hydrolase"/>
    <property type="match status" value="1"/>
</dbReference>
<dbReference type="AlphaFoldDB" id="A0A7R9QSB2"/>
<dbReference type="OrthoDB" id="505607at2759"/>
<gene>
    <name evidence="2" type="ORF">ONB1V03_LOCUS11555</name>
</gene>
<evidence type="ECO:0000313" key="2">
    <source>
        <dbReference type="EMBL" id="CAD7654910.1"/>
    </source>
</evidence>
<protein>
    <recommendedName>
        <fullName evidence="1">SGNH hydrolase-type esterase domain-containing protein</fullName>
    </recommendedName>
</protein>
<dbReference type="SUPFAM" id="SSF52266">
    <property type="entry name" value="SGNH hydrolase"/>
    <property type="match status" value="1"/>
</dbReference>
<dbReference type="InterPro" id="IPR013830">
    <property type="entry name" value="SGNH_hydro"/>
</dbReference>
<dbReference type="EMBL" id="OC923534">
    <property type="protein sequence ID" value="CAD7654910.1"/>
    <property type="molecule type" value="Genomic_DNA"/>
</dbReference>
<feature type="domain" description="SGNH hydrolase-type esterase" evidence="1">
    <location>
        <begin position="5"/>
        <end position="181"/>
    </location>
</feature>
<dbReference type="Pfam" id="PF13472">
    <property type="entry name" value="Lipase_GDSL_2"/>
    <property type="match status" value="1"/>
</dbReference>
<organism evidence="2">
    <name type="scientific">Oppiella nova</name>
    <dbReference type="NCBI Taxonomy" id="334625"/>
    <lineage>
        <taxon>Eukaryota</taxon>
        <taxon>Metazoa</taxon>
        <taxon>Ecdysozoa</taxon>
        <taxon>Arthropoda</taxon>
        <taxon>Chelicerata</taxon>
        <taxon>Arachnida</taxon>
        <taxon>Acari</taxon>
        <taxon>Acariformes</taxon>
        <taxon>Sarcoptiformes</taxon>
        <taxon>Oribatida</taxon>
        <taxon>Brachypylina</taxon>
        <taxon>Oppioidea</taxon>
        <taxon>Oppiidae</taxon>
        <taxon>Oppiella</taxon>
    </lineage>
</organism>
<keyword evidence="3" id="KW-1185">Reference proteome</keyword>
<dbReference type="InterPro" id="IPR036514">
    <property type="entry name" value="SGNH_hydro_sf"/>
</dbReference>
<dbReference type="Proteomes" id="UP000728032">
    <property type="component" value="Unassembled WGS sequence"/>
</dbReference>
<proteinExistence type="predicted"/>
<sequence>IKAVFLGASITNFWGGDGKQLWDSYYVGKGASNYGIPGDSTSNVLWRIQNKEMDGLNPKVFVFSCGAGYNSLHNPDPKVDPKTQPSGPEVLRGLEEIIKELRSKFTVSKVIVIGHTPYHDDDRRKDVSEVSKQINVELKKFADEKDVFFLDLTPHLVDSKGQQLPGLFKDGLHFTLEGYKVWHQVMNPLFERLMK</sequence>
<dbReference type="EMBL" id="CAJPVJ010008709">
    <property type="protein sequence ID" value="CAG2172097.1"/>
    <property type="molecule type" value="Genomic_DNA"/>
</dbReference>
<reference evidence="2" key="1">
    <citation type="submission" date="2020-11" db="EMBL/GenBank/DDBJ databases">
        <authorList>
            <person name="Tran Van P."/>
        </authorList>
    </citation>
    <scope>NUCLEOTIDE SEQUENCE</scope>
</reference>